<dbReference type="EMBL" id="BOQM01000028">
    <property type="protein sequence ID" value="GIM86884.1"/>
    <property type="molecule type" value="Genomic_DNA"/>
</dbReference>
<dbReference type="Gene3D" id="3.10.129.10">
    <property type="entry name" value="Hotdog Thioesterase"/>
    <property type="match status" value="1"/>
</dbReference>
<dbReference type="EMBL" id="VFOL01000001">
    <property type="protein sequence ID" value="TQL39065.1"/>
    <property type="molecule type" value="Genomic_DNA"/>
</dbReference>
<evidence type="ECO:0000313" key="2">
    <source>
        <dbReference type="EMBL" id="GIM86884.1"/>
    </source>
</evidence>
<accession>A0A542XTA0</accession>
<dbReference type="RefSeq" id="WP_018585084.1">
    <property type="nucleotide sequence ID" value="NZ_BOQM01000028.1"/>
</dbReference>
<dbReference type="Proteomes" id="UP000315983">
    <property type="component" value="Unassembled WGS sequence"/>
</dbReference>
<evidence type="ECO:0000313" key="4">
    <source>
        <dbReference type="Proteomes" id="UP000315983"/>
    </source>
</evidence>
<comment type="caution">
    <text evidence="3">The sequence shown here is derived from an EMBL/GenBank/DDBJ whole genome shotgun (WGS) entry which is preliminary data.</text>
</comment>
<organism evidence="3 4">
    <name type="scientific">Salinispora arenicola</name>
    <dbReference type="NCBI Taxonomy" id="168697"/>
    <lineage>
        <taxon>Bacteria</taxon>
        <taxon>Bacillati</taxon>
        <taxon>Actinomycetota</taxon>
        <taxon>Actinomycetes</taxon>
        <taxon>Micromonosporales</taxon>
        <taxon>Micromonosporaceae</taxon>
        <taxon>Salinispora</taxon>
    </lineage>
</organism>
<feature type="domain" description="ApeI dehydratase-like" evidence="1">
    <location>
        <begin position="29"/>
        <end position="111"/>
    </location>
</feature>
<keyword evidence="5" id="KW-1185">Reference proteome</keyword>
<dbReference type="GeneID" id="93773440"/>
<evidence type="ECO:0000259" key="1">
    <source>
        <dbReference type="Pfam" id="PF22818"/>
    </source>
</evidence>
<evidence type="ECO:0000313" key="5">
    <source>
        <dbReference type="Proteomes" id="UP000677457"/>
    </source>
</evidence>
<dbReference type="InterPro" id="IPR029069">
    <property type="entry name" value="HotDog_dom_sf"/>
</dbReference>
<dbReference type="AlphaFoldDB" id="A0A542XTA0"/>
<proteinExistence type="predicted"/>
<dbReference type="Proteomes" id="UP000677457">
    <property type="component" value="Unassembled WGS sequence"/>
</dbReference>
<reference evidence="3 4" key="1">
    <citation type="submission" date="2019-06" db="EMBL/GenBank/DDBJ databases">
        <title>Sequencing the genomes of 1000 actinobacteria strains.</title>
        <authorList>
            <person name="Klenk H.-P."/>
        </authorList>
    </citation>
    <scope>NUCLEOTIDE SEQUENCE [LARGE SCALE GENOMIC DNA]</scope>
    <source>
        <strain evidence="3 4">DSM 44819</strain>
    </source>
</reference>
<protein>
    <submittedName>
        <fullName evidence="3">3-hydroxyacyl-[acyl-carrier-protein] dehydratase</fullName>
    </submittedName>
</protein>
<dbReference type="Pfam" id="PF22818">
    <property type="entry name" value="ApeI-like"/>
    <property type="match status" value="1"/>
</dbReference>
<name>A0A542XTA0_SALAC</name>
<dbReference type="SUPFAM" id="SSF54637">
    <property type="entry name" value="Thioesterase/thiol ester dehydrase-isomerase"/>
    <property type="match status" value="1"/>
</dbReference>
<evidence type="ECO:0000313" key="3">
    <source>
        <dbReference type="EMBL" id="TQL39065.1"/>
    </source>
</evidence>
<dbReference type="InterPro" id="IPR054545">
    <property type="entry name" value="ApeI-like"/>
</dbReference>
<gene>
    <name evidence="3" type="ORF">FB564_4287</name>
    <name evidence="2" type="ORF">Sar04_36200</name>
</gene>
<sequence length="144" mass="15243">MTADAATQPAYDRAAPLQAVDSYVVEQTTDGLEITARLRVVAGQATTRGHFPRLAVLPGVFVIEAAGQALALAVDRAGGAPTVLRRLRSVRFLAPFLDGDELTLRLTTTPQPTGWLVRGEGVRADGVVAARLRAEFGAQEQAHA</sequence>
<reference evidence="2 5" key="2">
    <citation type="submission" date="2021-03" db="EMBL/GenBank/DDBJ databases">
        <title>Whole genome shotgun sequence of Salinispora arenicola NBRC 105043.</title>
        <authorList>
            <person name="Komaki H."/>
            <person name="Tamura T."/>
        </authorList>
    </citation>
    <scope>NUCLEOTIDE SEQUENCE [LARGE SCALE GENOMIC DNA]</scope>
    <source>
        <strain evidence="2 5">NBRC 105043</strain>
    </source>
</reference>